<reference evidence="1 2" key="1">
    <citation type="submission" date="2023-01" db="EMBL/GenBank/DDBJ databases">
        <title>Novel species of the genus Vogesella isolated from rivers.</title>
        <authorList>
            <person name="Lu H."/>
        </authorList>
    </citation>
    <scope>NUCLEOTIDE SEQUENCE [LARGE SCALE GENOMIC DNA]</scope>
    <source>
        <strain evidence="1 2">DC21W</strain>
    </source>
</reference>
<sequence length="115" mass="12415">MSQDLLVLLTPGFQRPDHPADARFVCPQCNILEGLLAAQPALARQLQVQRVAFPRPRAEVVALVGEENQGLPLLALAADSPRPDGVRYAGEQAFVQGAEPIAAYLAQHYGAFRLS</sequence>
<evidence type="ECO:0000313" key="2">
    <source>
        <dbReference type="Proteomes" id="UP001219956"/>
    </source>
</evidence>
<protein>
    <submittedName>
        <fullName evidence="1">DUF3088 family protein</fullName>
    </submittedName>
</protein>
<gene>
    <name evidence="1" type="ORF">PQU95_15375</name>
</gene>
<dbReference type="Proteomes" id="UP001219956">
    <property type="component" value="Unassembled WGS sequence"/>
</dbReference>
<comment type="caution">
    <text evidence="1">The sequence shown here is derived from an EMBL/GenBank/DDBJ whole genome shotgun (WGS) entry which is preliminary data.</text>
</comment>
<name>A0ABT5J177_9NEIS</name>
<dbReference type="InterPro" id="IPR021439">
    <property type="entry name" value="DUF3088"/>
</dbReference>
<organism evidence="1 2">
    <name type="scientific">Vogesella aquatica</name>
    <dbReference type="NCBI Taxonomy" id="2984206"/>
    <lineage>
        <taxon>Bacteria</taxon>
        <taxon>Pseudomonadati</taxon>
        <taxon>Pseudomonadota</taxon>
        <taxon>Betaproteobacteria</taxon>
        <taxon>Neisseriales</taxon>
        <taxon>Chromobacteriaceae</taxon>
        <taxon>Vogesella</taxon>
    </lineage>
</organism>
<evidence type="ECO:0000313" key="1">
    <source>
        <dbReference type="EMBL" id="MDC7718588.1"/>
    </source>
</evidence>
<proteinExistence type="predicted"/>
<keyword evidence="2" id="KW-1185">Reference proteome</keyword>
<dbReference type="EMBL" id="JAQQLF010000022">
    <property type="protein sequence ID" value="MDC7718588.1"/>
    <property type="molecule type" value="Genomic_DNA"/>
</dbReference>
<accession>A0ABT5J177</accession>
<dbReference type="RefSeq" id="WP_272752825.1">
    <property type="nucleotide sequence ID" value="NZ_JAQQLF010000022.1"/>
</dbReference>
<dbReference type="Pfam" id="PF11287">
    <property type="entry name" value="DUF3088"/>
    <property type="match status" value="1"/>
</dbReference>